<evidence type="ECO:0000256" key="1">
    <source>
        <dbReference type="SAM" id="Phobius"/>
    </source>
</evidence>
<dbReference type="AlphaFoldDB" id="A0A9P4LJT4"/>
<keyword evidence="1" id="KW-1133">Transmembrane helix</keyword>
<keyword evidence="3" id="KW-1185">Reference proteome</keyword>
<evidence type="ECO:0000313" key="2">
    <source>
        <dbReference type="EMBL" id="KAF2026942.1"/>
    </source>
</evidence>
<evidence type="ECO:0000313" key="3">
    <source>
        <dbReference type="Proteomes" id="UP000799777"/>
    </source>
</evidence>
<comment type="caution">
    <text evidence="2">The sequence shown here is derived from an EMBL/GenBank/DDBJ whole genome shotgun (WGS) entry which is preliminary data.</text>
</comment>
<sequence>MPIHRHTFDVKMTDDFPKTYQGFEARPWREEPLLYVAFALPTLIRNAIVTIYTIPLFSMTYDAVRDPRRRGRRGCVTPYIVWVR</sequence>
<feature type="transmembrane region" description="Helical" evidence="1">
    <location>
        <begin position="43"/>
        <end position="64"/>
    </location>
</feature>
<gene>
    <name evidence="2" type="ORF">EK21DRAFT_115315</name>
</gene>
<organism evidence="2 3">
    <name type="scientific">Setomelanomma holmii</name>
    <dbReference type="NCBI Taxonomy" id="210430"/>
    <lineage>
        <taxon>Eukaryota</taxon>
        <taxon>Fungi</taxon>
        <taxon>Dikarya</taxon>
        <taxon>Ascomycota</taxon>
        <taxon>Pezizomycotina</taxon>
        <taxon>Dothideomycetes</taxon>
        <taxon>Pleosporomycetidae</taxon>
        <taxon>Pleosporales</taxon>
        <taxon>Pleosporineae</taxon>
        <taxon>Phaeosphaeriaceae</taxon>
        <taxon>Setomelanomma</taxon>
    </lineage>
</organism>
<accession>A0A9P4LJT4</accession>
<protein>
    <submittedName>
        <fullName evidence="2">Uncharacterized protein</fullName>
    </submittedName>
</protein>
<keyword evidence="1" id="KW-0472">Membrane</keyword>
<dbReference type="EMBL" id="ML978234">
    <property type="protein sequence ID" value="KAF2026942.1"/>
    <property type="molecule type" value="Genomic_DNA"/>
</dbReference>
<proteinExistence type="predicted"/>
<dbReference type="Proteomes" id="UP000799777">
    <property type="component" value="Unassembled WGS sequence"/>
</dbReference>
<name>A0A9P4LJT4_9PLEO</name>
<keyword evidence="1" id="KW-0812">Transmembrane</keyword>
<reference evidence="2" key="1">
    <citation type="journal article" date="2020" name="Stud. Mycol.">
        <title>101 Dothideomycetes genomes: a test case for predicting lifestyles and emergence of pathogens.</title>
        <authorList>
            <person name="Haridas S."/>
            <person name="Albert R."/>
            <person name="Binder M."/>
            <person name="Bloem J."/>
            <person name="Labutti K."/>
            <person name="Salamov A."/>
            <person name="Andreopoulos B."/>
            <person name="Baker S."/>
            <person name="Barry K."/>
            <person name="Bills G."/>
            <person name="Bluhm B."/>
            <person name="Cannon C."/>
            <person name="Castanera R."/>
            <person name="Culley D."/>
            <person name="Daum C."/>
            <person name="Ezra D."/>
            <person name="Gonzalez J."/>
            <person name="Henrissat B."/>
            <person name="Kuo A."/>
            <person name="Liang C."/>
            <person name="Lipzen A."/>
            <person name="Lutzoni F."/>
            <person name="Magnuson J."/>
            <person name="Mondo S."/>
            <person name="Nolan M."/>
            <person name="Ohm R."/>
            <person name="Pangilinan J."/>
            <person name="Park H.-J."/>
            <person name="Ramirez L."/>
            <person name="Alfaro M."/>
            <person name="Sun H."/>
            <person name="Tritt A."/>
            <person name="Yoshinaga Y."/>
            <person name="Zwiers L.-H."/>
            <person name="Turgeon B."/>
            <person name="Goodwin S."/>
            <person name="Spatafora J."/>
            <person name="Crous P."/>
            <person name="Grigoriev I."/>
        </authorList>
    </citation>
    <scope>NUCLEOTIDE SEQUENCE</scope>
    <source>
        <strain evidence="2">CBS 110217</strain>
    </source>
</reference>